<gene>
    <name evidence="1" type="ORF">IFO68_18330</name>
</gene>
<reference evidence="1 2" key="1">
    <citation type="submission" date="2020-09" db="EMBL/GenBank/DDBJ databases">
        <title>Photobacterium sp. CAU 1568 isolated from sand of Sido Beach.</title>
        <authorList>
            <person name="Kim W."/>
        </authorList>
    </citation>
    <scope>NUCLEOTIDE SEQUENCE [LARGE SCALE GENOMIC DNA]</scope>
    <source>
        <strain evidence="1 2">CAU 1568</strain>
    </source>
</reference>
<evidence type="ECO:0000313" key="2">
    <source>
        <dbReference type="Proteomes" id="UP000649768"/>
    </source>
</evidence>
<keyword evidence="2" id="KW-1185">Reference proteome</keyword>
<dbReference type="Proteomes" id="UP000649768">
    <property type="component" value="Unassembled WGS sequence"/>
</dbReference>
<sequence>MVDKIRLPIYESLASSKKRMNGSFHALPIQNVGNIKNVILEEGFLSAFEKIKHLELSITGPFFDSLSDPSRVIDESSNIIYILIFIIISKMHF</sequence>
<organism evidence="1 2">
    <name type="scientific">Photobacterium arenosum</name>
    <dbReference type="NCBI Taxonomy" id="2774143"/>
    <lineage>
        <taxon>Bacteria</taxon>
        <taxon>Pseudomonadati</taxon>
        <taxon>Pseudomonadota</taxon>
        <taxon>Gammaproteobacteria</taxon>
        <taxon>Vibrionales</taxon>
        <taxon>Vibrionaceae</taxon>
        <taxon>Photobacterium</taxon>
    </lineage>
</organism>
<name>A0ABR9BQ03_9GAMM</name>
<dbReference type="RefSeq" id="WP_192017264.1">
    <property type="nucleotide sequence ID" value="NZ_JACYTP010000014.1"/>
</dbReference>
<accession>A0ABR9BQ03</accession>
<proteinExistence type="predicted"/>
<protein>
    <submittedName>
        <fullName evidence="1">Uncharacterized protein</fullName>
    </submittedName>
</protein>
<dbReference type="EMBL" id="JACYTP010000014">
    <property type="protein sequence ID" value="MBD8514644.1"/>
    <property type="molecule type" value="Genomic_DNA"/>
</dbReference>
<comment type="caution">
    <text evidence="1">The sequence shown here is derived from an EMBL/GenBank/DDBJ whole genome shotgun (WGS) entry which is preliminary data.</text>
</comment>
<evidence type="ECO:0000313" key="1">
    <source>
        <dbReference type="EMBL" id="MBD8514644.1"/>
    </source>
</evidence>